<keyword evidence="2" id="KW-0645">Protease</keyword>
<evidence type="ECO:0000256" key="11">
    <source>
        <dbReference type="PIRSR" id="PIRSR600246-1"/>
    </source>
</evidence>
<dbReference type="Gene3D" id="3.60.20.30">
    <property type="entry name" value="(Glycosyl)asparaginase"/>
    <property type="match status" value="1"/>
</dbReference>
<evidence type="ECO:0000256" key="4">
    <source>
        <dbReference type="ARBA" id="ARBA00022813"/>
    </source>
</evidence>
<reference evidence="15" key="1">
    <citation type="submission" date="2022-11" db="UniProtKB">
        <authorList>
            <consortium name="WormBaseParasite"/>
        </authorList>
    </citation>
    <scope>IDENTIFICATION</scope>
</reference>
<evidence type="ECO:0000256" key="13">
    <source>
        <dbReference type="PIRSR" id="PIRSR600246-3"/>
    </source>
</evidence>
<dbReference type="GO" id="GO:0008233">
    <property type="term" value="F:peptidase activity"/>
    <property type="evidence" value="ECO:0007669"/>
    <property type="project" value="UniProtKB-KW"/>
</dbReference>
<dbReference type="InterPro" id="IPR029055">
    <property type="entry name" value="Ntn_hydrolases_N"/>
</dbReference>
<feature type="binding site" evidence="12">
    <location>
        <begin position="71"/>
        <end position="74"/>
    </location>
    <ligand>
        <name>substrate</name>
    </ligand>
</feature>
<organism evidence="14 15">
    <name type="scientific">Acrobeloides nanus</name>
    <dbReference type="NCBI Taxonomy" id="290746"/>
    <lineage>
        <taxon>Eukaryota</taxon>
        <taxon>Metazoa</taxon>
        <taxon>Ecdysozoa</taxon>
        <taxon>Nematoda</taxon>
        <taxon>Chromadorea</taxon>
        <taxon>Rhabditida</taxon>
        <taxon>Tylenchina</taxon>
        <taxon>Cephalobomorpha</taxon>
        <taxon>Cephaloboidea</taxon>
        <taxon>Cephalobidae</taxon>
        <taxon>Acrobeloides</taxon>
    </lineage>
</organism>
<comment type="similarity">
    <text evidence="1">Belongs to the Ntn-hydrolase family.</text>
</comment>
<dbReference type="PANTHER" id="PTHR10188:SF6">
    <property type="entry name" value="N(4)-(BETA-N-ACETYLGLUCOSAMINYL)-L-ASPARAGINASE"/>
    <property type="match status" value="1"/>
</dbReference>
<evidence type="ECO:0000256" key="6">
    <source>
        <dbReference type="ARBA" id="ARBA00053295"/>
    </source>
</evidence>
<comment type="function">
    <text evidence="6">Cleaves the GlcNAc-Asn bond which joins oligosaccharides to the peptide of asparagine-linked glycoproteins.</text>
</comment>
<sequence length="226" mass="24024">NVTPDPRTQCGPYNKTILNSKKNRQDEFKRSAEKYFDPSNHDTLGMVVIDINGGVSAGTSTNGARNKIPGRVGDSPIPGAGAFADETGGAAETGDGDVMMRFLPSYLTVEKMRDGCTPTEAAQIAILRVRKFFPTYMGAIVAANKNGDYGAACNKQQANGMTTFSYCVASSATNNATIVTINCIDDSTPVPTCKSAPTATMPPTNSASRSHFSSIIHHLLSFLFIN</sequence>
<dbReference type="GO" id="GO:0005764">
    <property type="term" value="C:lysosome"/>
    <property type="evidence" value="ECO:0007669"/>
    <property type="project" value="TreeGrafter"/>
</dbReference>
<evidence type="ECO:0000256" key="1">
    <source>
        <dbReference type="ARBA" id="ARBA00010872"/>
    </source>
</evidence>
<dbReference type="GO" id="GO:0006508">
    <property type="term" value="P:proteolysis"/>
    <property type="evidence" value="ECO:0007669"/>
    <property type="project" value="UniProtKB-KW"/>
</dbReference>
<evidence type="ECO:0000313" key="15">
    <source>
        <dbReference type="WBParaSite" id="ACRNAN_scaffold10620.g26783.t1"/>
    </source>
</evidence>
<protein>
    <recommendedName>
        <fullName evidence="7">N(4)-(beta-N-acetylglucosaminyl)-L-asparaginase</fullName>
        <ecNumber evidence="7">3.5.1.26</ecNumber>
    </recommendedName>
    <alternativeName>
        <fullName evidence="9">Aspartylglucosaminidase</fullName>
    </alternativeName>
    <alternativeName>
        <fullName evidence="8">Glycosylasparaginase</fullName>
    </alternativeName>
    <alternativeName>
        <fullName evidence="10">N4-(N-acetyl-beta-glucosaminyl)-L-asparagine amidase</fullName>
    </alternativeName>
</protein>
<name>A0A914CI47_9BILA</name>
<evidence type="ECO:0000256" key="12">
    <source>
        <dbReference type="PIRSR" id="PIRSR600246-2"/>
    </source>
</evidence>
<proteinExistence type="inferred from homology"/>
<evidence type="ECO:0000313" key="14">
    <source>
        <dbReference type="Proteomes" id="UP000887540"/>
    </source>
</evidence>
<dbReference type="PANTHER" id="PTHR10188">
    <property type="entry name" value="L-ASPARAGINASE"/>
    <property type="match status" value="1"/>
</dbReference>
<evidence type="ECO:0000256" key="3">
    <source>
        <dbReference type="ARBA" id="ARBA00022801"/>
    </source>
</evidence>
<dbReference type="Pfam" id="PF01112">
    <property type="entry name" value="Asparaginase_2"/>
    <property type="match status" value="1"/>
</dbReference>
<comment type="catalytic activity">
    <reaction evidence="5">
        <text>N(4)-(beta-N-acetyl-D-glucosaminyl)-L-asparagine + H2O = N-acetyl-beta-D-glucosaminylamine + L-aspartate + H(+)</text>
        <dbReference type="Rhea" id="RHEA:11544"/>
        <dbReference type="ChEBI" id="CHEBI:15377"/>
        <dbReference type="ChEBI" id="CHEBI:15378"/>
        <dbReference type="ChEBI" id="CHEBI:15947"/>
        <dbReference type="ChEBI" id="CHEBI:29991"/>
        <dbReference type="ChEBI" id="CHEBI:58080"/>
        <dbReference type="EC" id="3.5.1.26"/>
    </reaction>
</comment>
<keyword evidence="4" id="KW-0068">Autocatalytic cleavage</keyword>
<evidence type="ECO:0000256" key="8">
    <source>
        <dbReference type="ARBA" id="ARBA00078726"/>
    </source>
</evidence>
<dbReference type="FunFam" id="3.60.20.30:FF:000003">
    <property type="entry name" value="N(4)-(Beta-N-acetylglucosaminyl)-L-asparaginase isoform X1"/>
    <property type="match status" value="1"/>
</dbReference>
<dbReference type="GO" id="GO:0003948">
    <property type="term" value="F:N4-(beta-N-acetylglucosaminyl)-L-asparaginase activity"/>
    <property type="evidence" value="ECO:0007669"/>
    <property type="project" value="UniProtKB-EC"/>
</dbReference>
<evidence type="ECO:0000256" key="9">
    <source>
        <dbReference type="ARBA" id="ARBA00079301"/>
    </source>
</evidence>
<feature type="active site" description="Nucleophile" evidence="11">
    <location>
        <position position="43"/>
    </location>
</feature>
<evidence type="ECO:0000256" key="5">
    <source>
        <dbReference type="ARBA" id="ARBA00050421"/>
    </source>
</evidence>
<dbReference type="Proteomes" id="UP000887540">
    <property type="component" value="Unplaced"/>
</dbReference>
<dbReference type="SUPFAM" id="SSF56235">
    <property type="entry name" value="N-terminal nucleophile aminohydrolases (Ntn hydrolases)"/>
    <property type="match status" value="1"/>
</dbReference>
<keyword evidence="3" id="KW-0378">Hydrolase</keyword>
<feature type="site" description="Cleavage; by autolysis" evidence="13">
    <location>
        <begin position="42"/>
        <end position="43"/>
    </location>
</feature>
<accession>A0A914CI47</accession>
<dbReference type="AlphaFoldDB" id="A0A914CI47"/>
<dbReference type="WBParaSite" id="ACRNAN_scaffold10620.g26783.t1">
    <property type="protein sequence ID" value="ACRNAN_scaffold10620.g26783.t1"/>
    <property type="gene ID" value="ACRNAN_scaffold10620.g26783"/>
</dbReference>
<evidence type="ECO:0000256" key="10">
    <source>
        <dbReference type="ARBA" id="ARBA00080645"/>
    </source>
</evidence>
<keyword evidence="14" id="KW-1185">Reference proteome</keyword>
<evidence type="ECO:0000256" key="2">
    <source>
        <dbReference type="ARBA" id="ARBA00022670"/>
    </source>
</evidence>
<dbReference type="EC" id="3.5.1.26" evidence="7"/>
<evidence type="ECO:0000256" key="7">
    <source>
        <dbReference type="ARBA" id="ARBA00066729"/>
    </source>
</evidence>
<dbReference type="InterPro" id="IPR000246">
    <property type="entry name" value="Peptidase_T2"/>
</dbReference>
<feature type="binding site" evidence="12">
    <location>
        <begin position="93"/>
        <end position="96"/>
    </location>
    <ligand>
        <name>substrate</name>
    </ligand>
</feature>